<dbReference type="Proteomes" id="UP000765509">
    <property type="component" value="Unassembled WGS sequence"/>
</dbReference>
<feature type="region of interest" description="Disordered" evidence="1">
    <location>
        <begin position="1"/>
        <end position="40"/>
    </location>
</feature>
<proteinExistence type="predicted"/>
<name>A0A9Q3EDR3_9BASI</name>
<accession>A0A9Q3EDR3</accession>
<evidence type="ECO:0000313" key="3">
    <source>
        <dbReference type="Proteomes" id="UP000765509"/>
    </source>
</evidence>
<protein>
    <submittedName>
        <fullName evidence="2">Uncharacterized protein</fullName>
    </submittedName>
</protein>
<dbReference type="AlphaFoldDB" id="A0A9Q3EDR3"/>
<dbReference type="EMBL" id="AVOT02027393">
    <property type="protein sequence ID" value="MBW0519434.1"/>
    <property type="molecule type" value="Genomic_DNA"/>
</dbReference>
<organism evidence="2 3">
    <name type="scientific">Austropuccinia psidii MF-1</name>
    <dbReference type="NCBI Taxonomy" id="1389203"/>
    <lineage>
        <taxon>Eukaryota</taxon>
        <taxon>Fungi</taxon>
        <taxon>Dikarya</taxon>
        <taxon>Basidiomycota</taxon>
        <taxon>Pucciniomycotina</taxon>
        <taxon>Pucciniomycetes</taxon>
        <taxon>Pucciniales</taxon>
        <taxon>Sphaerophragmiaceae</taxon>
        <taxon>Austropuccinia</taxon>
    </lineage>
</organism>
<evidence type="ECO:0000313" key="2">
    <source>
        <dbReference type="EMBL" id="MBW0519434.1"/>
    </source>
</evidence>
<comment type="caution">
    <text evidence="2">The sequence shown here is derived from an EMBL/GenBank/DDBJ whole genome shotgun (WGS) entry which is preliminary data.</text>
</comment>
<gene>
    <name evidence="2" type="ORF">O181_059149</name>
</gene>
<reference evidence="2" key="1">
    <citation type="submission" date="2021-03" db="EMBL/GenBank/DDBJ databases">
        <title>Draft genome sequence of rust myrtle Austropuccinia psidii MF-1, a brazilian biotype.</title>
        <authorList>
            <person name="Quecine M.C."/>
            <person name="Pachon D.M.R."/>
            <person name="Bonatelli M.L."/>
            <person name="Correr F.H."/>
            <person name="Franceschini L.M."/>
            <person name="Leite T.F."/>
            <person name="Margarido G.R.A."/>
            <person name="Almeida C.A."/>
            <person name="Ferrarezi J.A."/>
            <person name="Labate C.A."/>
        </authorList>
    </citation>
    <scope>NUCLEOTIDE SEQUENCE</scope>
    <source>
        <strain evidence="2">MF-1</strain>
    </source>
</reference>
<keyword evidence="3" id="KW-1185">Reference proteome</keyword>
<sequence length="85" mass="8716">MSNTYAPSPATAQAPTHAHTTTSTPALATAQAPASAHTTASPANGLCHLTLGPHMLCLFVHVSHPCTRVIVQQAPPVSPAKCQCH</sequence>
<evidence type="ECO:0000256" key="1">
    <source>
        <dbReference type="SAM" id="MobiDB-lite"/>
    </source>
</evidence>